<protein>
    <submittedName>
        <fullName evidence="4">Uncharacterized protein</fullName>
    </submittedName>
</protein>
<keyword evidence="5" id="KW-1185">Reference proteome</keyword>
<keyword evidence="1" id="KW-0472">Membrane</keyword>
<dbReference type="InterPro" id="IPR005693">
    <property type="entry name" value="Mce"/>
</dbReference>
<evidence type="ECO:0000313" key="5">
    <source>
        <dbReference type="Proteomes" id="UP000215506"/>
    </source>
</evidence>
<evidence type="ECO:0000313" key="4">
    <source>
        <dbReference type="EMBL" id="OXR40355.1"/>
    </source>
</evidence>
<feature type="domain" description="Mce/MlaD" evidence="2">
    <location>
        <begin position="36"/>
        <end position="109"/>
    </location>
</feature>
<dbReference type="GO" id="GO:0005576">
    <property type="term" value="C:extracellular region"/>
    <property type="evidence" value="ECO:0007669"/>
    <property type="project" value="TreeGrafter"/>
</dbReference>
<dbReference type="EMBL" id="NGAF01000033">
    <property type="protein sequence ID" value="OXR40355.1"/>
    <property type="molecule type" value="Genomic_DNA"/>
</dbReference>
<comment type="caution">
    <text evidence="4">The sequence shown here is derived from an EMBL/GenBank/DDBJ whole genome shotgun (WGS) entry which is preliminary data.</text>
</comment>
<keyword evidence="1" id="KW-0812">Transmembrane</keyword>
<keyword evidence="1" id="KW-1133">Transmembrane helix</keyword>
<gene>
    <name evidence="4" type="ORF">B7C42_07521</name>
</gene>
<dbReference type="Pfam" id="PF11887">
    <property type="entry name" value="Mce4_CUP1"/>
    <property type="match status" value="1"/>
</dbReference>
<organism evidence="4 5">
    <name type="scientific">Nocardia cerradoensis</name>
    <dbReference type="NCBI Taxonomy" id="85688"/>
    <lineage>
        <taxon>Bacteria</taxon>
        <taxon>Bacillati</taxon>
        <taxon>Actinomycetota</taxon>
        <taxon>Actinomycetes</taxon>
        <taxon>Mycobacteriales</taxon>
        <taxon>Nocardiaceae</taxon>
        <taxon>Nocardia</taxon>
    </lineage>
</organism>
<dbReference type="PANTHER" id="PTHR33371">
    <property type="entry name" value="INTERMEMBRANE PHOSPHOLIPID TRANSPORT SYSTEM BINDING PROTEIN MLAD-RELATED"/>
    <property type="match status" value="1"/>
</dbReference>
<sequence length="345" mass="37065">MSYRKPLIVLIVFLVVSIGLTWTMYVTLARSVSGRTETYSAIFTDVSGLHAGDDVRMAGVRVGRVQAVDLDGIRAEVTFEVQQGQRLYGNTAASVTYQNLIGQRYLGLSLRDFGEPGVLPPGSRIPVEHTEPSFDISKLLNGFEPLFSMLDPQQIDNISAAVVRALQGDDGAITTLIAETASLAQAFAGPDQILGQVIDNLSGVVGDLSRQSGNLRTILQQTHRIFDGLAQQRDQLFGQIDAISGTSSRAAAVVRGASPALNHIVDRDPGFAQHFIDNKDKFAYLGFNLPLLLKGLARITDNGAYLDAYVCDVRVGMIPGIDPLIATILGQGTPSGKVEHSGICR</sequence>
<dbReference type="AlphaFoldDB" id="A0A231GUX9"/>
<evidence type="ECO:0000259" key="3">
    <source>
        <dbReference type="Pfam" id="PF11887"/>
    </source>
</evidence>
<evidence type="ECO:0000259" key="2">
    <source>
        <dbReference type="Pfam" id="PF02470"/>
    </source>
</evidence>
<reference evidence="4 5" key="1">
    <citation type="submission" date="2017-07" db="EMBL/GenBank/DDBJ databases">
        <title>First draft Genome Sequence of Nocardia cerradoensis isolated from human infection.</title>
        <authorList>
            <person name="Carrasco G."/>
        </authorList>
    </citation>
    <scope>NUCLEOTIDE SEQUENCE [LARGE SCALE GENOMIC DNA]</scope>
    <source>
        <strain evidence="4 5">CNM20130759</strain>
    </source>
</reference>
<dbReference type="InterPro" id="IPR003399">
    <property type="entry name" value="Mce/MlaD"/>
</dbReference>
<proteinExistence type="predicted"/>
<feature type="domain" description="Mammalian cell entry C-terminal" evidence="3">
    <location>
        <begin position="118"/>
        <end position="273"/>
    </location>
</feature>
<evidence type="ECO:0000256" key="1">
    <source>
        <dbReference type="SAM" id="Phobius"/>
    </source>
</evidence>
<dbReference type="GO" id="GO:0051701">
    <property type="term" value="P:biological process involved in interaction with host"/>
    <property type="evidence" value="ECO:0007669"/>
    <property type="project" value="TreeGrafter"/>
</dbReference>
<dbReference type="Proteomes" id="UP000215506">
    <property type="component" value="Unassembled WGS sequence"/>
</dbReference>
<dbReference type="InterPro" id="IPR052336">
    <property type="entry name" value="MlaD_Phospholipid_Transporter"/>
</dbReference>
<accession>A0A231GUX9</accession>
<dbReference type="InterPro" id="IPR024516">
    <property type="entry name" value="Mce_C"/>
</dbReference>
<dbReference type="Pfam" id="PF02470">
    <property type="entry name" value="MlaD"/>
    <property type="match status" value="1"/>
</dbReference>
<dbReference type="NCBIfam" id="TIGR00996">
    <property type="entry name" value="Mtu_fam_mce"/>
    <property type="match status" value="1"/>
</dbReference>
<name>A0A231GUX9_9NOCA</name>
<dbReference type="PANTHER" id="PTHR33371:SF17">
    <property type="entry name" value="MCE-FAMILY PROTEIN MCE1B"/>
    <property type="match status" value="1"/>
</dbReference>
<dbReference type="RefSeq" id="WP_094028171.1">
    <property type="nucleotide sequence ID" value="NZ_NGAF01000033.1"/>
</dbReference>
<feature type="transmembrane region" description="Helical" evidence="1">
    <location>
        <begin position="7"/>
        <end position="28"/>
    </location>
</feature>